<evidence type="ECO:0000313" key="1">
    <source>
        <dbReference type="EMBL" id="MDT0468381.1"/>
    </source>
</evidence>
<dbReference type="EMBL" id="JAVREY010000073">
    <property type="protein sequence ID" value="MDT0468381.1"/>
    <property type="molecule type" value="Genomic_DNA"/>
</dbReference>
<organism evidence="1 2">
    <name type="scientific">Streptomyces gibsoniae</name>
    <dbReference type="NCBI Taxonomy" id="3075529"/>
    <lineage>
        <taxon>Bacteria</taxon>
        <taxon>Bacillati</taxon>
        <taxon>Actinomycetota</taxon>
        <taxon>Actinomycetes</taxon>
        <taxon>Kitasatosporales</taxon>
        <taxon>Streptomycetaceae</taxon>
        <taxon>Streptomyces</taxon>
    </lineage>
</organism>
<proteinExistence type="predicted"/>
<accession>A0ABU2U575</accession>
<dbReference type="RefSeq" id="WP_311699827.1">
    <property type="nucleotide sequence ID" value="NZ_JAVREY010000073.1"/>
</dbReference>
<protein>
    <submittedName>
        <fullName evidence="1">Uncharacterized protein</fullName>
    </submittedName>
</protein>
<name>A0ABU2U575_9ACTN</name>
<keyword evidence="2" id="KW-1185">Reference proteome</keyword>
<sequence>MADVEIIPGLGVDLVRIGDRRPQVEERIGPPYHGPGGRRAVYTTSPMLVLTYAADETVELVEIRHSGEDGDAQAHYDGVQLTFRFLDDVVADLHALGHTSTPSDIGHDFHAGFSVWSMRSLWARDLDPEAAEDDERAISEAVSVAPYAYFTGE</sequence>
<evidence type="ECO:0000313" key="2">
    <source>
        <dbReference type="Proteomes" id="UP001183809"/>
    </source>
</evidence>
<reference evidence="2" key="1">
    <citation type="submission" date="2023-07" db="EMBL/GenBank/DDBJ databases">
        <title>30 novel species of actinomycetes from the DSMZ collection.</title>
        <authorList>
            <person name="Nouioui I."/>
        </authorList>
    </citation>
    <scope>NUCLEOTIDE SEQUENCE [LARGE SCALE GENOMIC DNA]</scope>
    <source>
        <strain evidence="2">DSM 41699</strain>
    </source>
</reference>
<gene>
    <name evidence="1" type="ORF">RM764_36225</name>
</gene>
<comment type="caution">
    <text evidence="1">The sequence shown here is derived from an EMBL/GenBank/DDBJ whole genome shotgun (WGS) entry which is preliminary data.</text>
</comment>
<dbReference type="Proteomes" id="UP001183809">
    <property type="component" value="Unassembled WGS sequence"/>
</dbReference>